<proteinExistence type="predicted"/>
<evidence type="ECO:0000313" key="1">
    <source>
        <dbReference type="EMBL" id="KGM56026.1"/>
    </source>
</evidence>
<protein>
    <submittedName>
        <fullName evidence="1">Uncharacterized protein</fullName>
    </submittedName>
</protein>
<dbReference type="RefSeq" id="WP_036134282.1">
    <property type="nucleotide sequence ID" value="NZ_AVPU01000002.1"/>
</dbReference>
<comment type="caution">
    <text evidence="1">The sequence shown here is derived from an EMBL/GenBank/DDBJ whole genome shotgun (WGS) entry which is preliminary data.</text>
</comment>
<organism evidence="1 2">
    <name type="scientific">Lysobacter daejeonensis GH1-9</name>
    <dbReference type="NCBI Taxonomy" id="1385517"/>
    <lineage>
        <taxon>Bacteria</taxon>
        <taxon>Pseudomonadati</taxon>
        <taxon>Pseudomonadota</taxon>
        <taxon>Gammaproteobacteria</taxon>
        <taxon>Lysobacterales</taxon>
        <taxon>Lysobacteraceae</taxon>
        <taxon>Aerolutibacter</taxon>
    </lineage>
</organism>
<sequence>MRNFETIRRHIKASGFHIKMEDEDVLCIELSLEQGTRHQAIFLSELDDDDGRPYLRVSTAVAPTTGLDARRALVFNWESRVGYLGIGDLDGVPYLQLCENRPYDGLDPAEVDRLVLEIGGLGDRMERMMSAGGDLL</sequence>
<dbReference type="EMBL" id="AVPU01000002">
    <property type="protein sequence ID" value="KGM56026.1"/>
    <property type="molecule type" value="Genomic_DNA"/>
</dbReference>
<dbReference type="STRING" id="1385517.N800_10400"/>
<accession>A0A0A0EYJ3</accession>
<dbReference type="AlphaFoldDB" id="A0A0A0EYJ3"/>
<gene>
    <name evidence="1" type="ORF">N800_10400</name>
</gene>
<dbReference type="Proteomes" id="UP000029998">
    <property type="component" value="Unassembled WGS sequence"/>
</dbReference>
<keyword evidence="2" id="KW-1185">Reference proteome</keyword>
<reference evidence="1 2" key="1">
    <citation type="submission" date="2013-08" db="EMBL/GenBank/DDBJ databases">
        <title>Genome sequencing of Lysobacter.</title>
        <authorList>
            <person name="Zhang S."/>
            <person name="Wang G."/>
        </authorList>
    </citation>
    <scope>NUCLEOTIDE SEQUENCE [LARGE SCALE GENOMIC DNA]</scope>
    <source>
        <strain evidence="1 2">GH1-9</strain>
    </source>
</reference>
<evidence type="ECO:0000313" key="2">
    <source>
        <dbReference type="Proteomes" id="UP000029998"/>
    </source>
</evidence>
<name>A0A0A0EYJ3_9GAMM</name>
<dbReference type="OrthoDB" id="5965919at2"/>
<dbReference type="eggNOG" id="ENOG5031DNY">
    <property type="taxonomic scope" value="Bacteria"/>
</dbReference>